<sequence length="111" mass="12751">MATNPTCSSLHPIDPPLRRQGPPQRDPPIRNISPSSKHFHIDFNPRLPFFGTANTKTTSPCMHSSRIRNAVRELLILEEKNMWRIVEGEALLRKSGMGWRSLIHYARILIK</sequence>
<keyword evidence="2" id="KW-0689">Ribosomal protein</keyword>
<accession>A0AAV9DCU3</accession>
<dbReference type="Proteomes" id="UP001180020">
    <property type="component" value="Unassembled WGS sequence"/>
</dbReference>
<dbReference type="EMBL" id="JAUJYO010000014">
    <property type="protein sequence ID" value="KAK1298704.1"/>
    <property type="molecule type" value="Genomic_DNA"/>
</dbReference>
<evidence type="ECO:0000256" key="1">
    <source>
        <dbReference type="SAM" id="MobiDB-lite"/>
    </source>
</evidence>
<name>A0AAV9DCU3_ACOCL</name>
<keyword evidence="3" id="KW-1185">Reference proteome</keyword>
<evidence type="ECO:0000313" key="3">
    <source>
        <dbReference type="Proteomes" id="UP001180020"/>
    </source>
</evidence>
<proteinExistence type="predicted"/>
<protein>
    <submittedName>
        <fullName evidence="2">40S ribosomal protein S9-2</fullName>
    </submittedName>
</protein>
<comment type="caution">
    <text evidence="2">The sequence shown here is derived from an EMBL/GenBank/DDBJ whole genome shotgun (WGS) entry which is preliminary data.</text>
</comment>
<gene>
    <name evidence="2" type="primary">RPS9C</name>
    <name evidence="2" type="ORF">QJS10_CPB14g01254</name>
</gene>
<feature type="region of interest" description="Disordered" evidence="1">
    <location>
        <begin position="1"/>
        <end position="35"/>
    </location>
</feature>
<keyword evidence="2" id="KW-0687">Ribonucleoprotein</keyword>
<organism evidence="2 3">
    <name type="scientific">Acorus calamus</name>
    <name type="common">Sweet flag</name>
    <dbReference type="NCBI Taxonomy" id="4465"/>
    <lineage>
        <taxon>Eukaryota</taxon>
        <taxon>Viridiplantae</taxon>
        <taxon>Streptophyta</taxon>
        <taxon>Embryophyta</taxon>
        <taxon>Tracheophyta</taxon>
        <taxon>Spermatophyta</taxon>
        <taxon>Magnoliopsida</taxon>
        <taxon>Liliopsida</taxon>
        <taxon>Acoraceae</taxon>
        <taxon>Acorus</taxon>
    </lineage>
</organism>
<evidence type="ECO:0000313" key="2">
    <source>
        <dbReference type="EMBL" id="KAK1298704.1"/>
    </source>
</evidence>
<dbReference type="GO" id="GO:0005840">
    <property type="term" value="C:ribosome"/>
    <property type="evidence" value="ECO:0007669"/>
    <property type="project" value="UniProtKB-KW"/>
</dbReference>
<reference evidence="2" key="2">
    <citation type="submission" date="2023-06" db="EMBL/GenBank/DDBJ databases">
        <authorList>
            <person name="Ma L."/>
            <person name="Liu K.-W."/>
            <person name="Li Z."/>
            <person name="Hsiao Y.-Y."/>
            <person name="Qi Y."/>
            <person name="Fu T."/>
            <person name="Tang G."/>
            <person name="Zhang D."/>
            <person name="Sun W.-H."/>
            <person name="Liu D.-K."/>
            <person name="Li Y."/>
            <person name="Chen G.-Z."/>
            <person name="Liu X.-D."/>
            <person name="Liao X.-Y."/>
            <person name="Jiang Y.-T."/>
            <person name="Yu X."/>
            <person name="Hao Y."/>
            <person name="Huang J."/>
            <person name="Zhao X.-W."/>
            <person name="Ke S."/>
            <person name="Chen Y.-Y."/>
            <person name="Wu W.-L."/>
            <person name="Hsu J.-L."/>
            <person name="Lin Y.-F."/>
            <person name="Huang M.-D."/>
            <person name="Li C.-Y."/>
            <person name="Huang L."/>
            <person name="Wang Z.-W."/>
            <person name="Zhao X."/>
            <person name="Zhong W.-Y."/>
            <person name="Peng D.-H."/>
            <person name="Ahmad S."/>
            <person name="Lan S."/>
            <person name="Zhang J.-S."/>
            <person name="Tsai W.-C."/>
            <person name="Van De Peer Y."/>
            <person name="Liu Z.-J."/>
        </authorList>
    </citation>
    <scope>NUCLEOTIDE SEQUENCE</scope>
    <source>
        <strain evidence="2">CP</strain>
        <tissue evidence="2">Leaves</tissue>
    </source>
</reference>
<dbReference type="AlphaFoldDB" id="A0AAV9DCU3"/>
<reference evidence="2" key="1">
    <citation type="journal article" date="2023" name="Nat. Commun.">
        <title>Diploid and tetraploid genomes of Acorus and the evolution of monocots.</title>
        <authorList>
            <person name="Ma L."/>
            <person name="Liu K.W."/>
            <person name="Li Z."/>
            <person name="Hsiao Y.Y."/>
            <person name="Qi Y."/>
            <person name="Fu T."/>
            <person name="Tang G.D."/>
            <person name="Zhang D."/>
            <person name="Sun W.H."/>
            <person name="Liu D.K."/>
            <person name="Li Y."/>
            <person name="Chen G.Z."/>
            <person name="Liu X.D."/>
            <person name="Liao X.Y."/>
            <person name="Jiang Y.T."/>
            <person name="Yu X."/>
            <person name="Hao Y."/>
            <person name="Huang J."/>
            <person name="Zhao X.W."/>
            <person name="Ke S."/>
            <person name="Chen Y.Y."/>
            <person name="Wu W.L."/>
            <person name="Hsu J.L."/>
            <person name="Lin Y.F."/>
            <person name="Huang M.D."/>
            <person name="Li C.Y."/>
            <person name="Huang L."/>
            <person name="Wang Z.W."/>
            <person name="Zhao X."/>
            <person name="Zhong W.Y."/>
            <person name="Peng D.H."/>
            <person name="Ahmad S."/>
            <person name="Lan S."/>
            <person name="Zhang J.S."/>
            <person name="Tsai W.C."/>
            <person name="Van de Peer Y."/>
            <person name="Liu Z.J."/>
        </authorList>
    </citation>
    <scope>NUCLEOTIDE SEQUENCE</scope>
    <source>
        <strain evidence="2">CP</strain>
    </source>
</reference>